<dbReference type="Proteomes" id="UP000045706">
    <property type="component" value="Unassembled WGS sequence"/>
</dbReference>
<evidence type="ECO:0000313" key="4">
    <source>
        <dbReference type="Proteomes" id="UP000044602"/>
    </source>
</evidence>
<dbReference type="EMBL" id="CVQH01002780">
    <property type="protein sequence ID" value="CRK11321.1"/>
    <property type="molecule type" value="Genomic_DNA"/>
</dbReference>
<protein>
    <submittedName>
        <fullName evidence="3">Uncharacterized protein</fullName>
    </submittedName>
</protein>
<evidence type="ECO:0000313" key="2">
    <source>
        <dbReference type="EMBL" id="CRK11321.1"/>
    </source>
</evidence>
<evidence type="ECO:0000313" key="3">
    <source>
        <dbReference type="EMBL" id="CRK44645.1"/>
    </source>
</evidence>
<proteinExistence type="predicted"/>
<keyword evidence="1" id="KW-0175">Coiled coil</keyword>
<gene>
    <name evidence="2" type="ORF">BN1708_010126</name>
    <name evidence="3" type="ORF">BN1723_006238</name>
</gene>
<name>A0A0G4NEB8_VERLO</name>
<evidence type="ECO:0000256" key="1">
    <source>
        <dbReference type="SAM" id="Coils"/>
    </source>
</evidence>
<accession>A0A0G4NEB8</accession>
<feature type="coiled-coil region" evidence="1">
    <location>
        <begin position="46"/>
        <end position="77"/>
    </location>
</feature>
<reference evidence="4 5" key="1">
    <citation type="submission" date="2015-05" db="EMBL/GenBank/DDBJ databases">
        <authorList>
            <person name="Fogelqvist Johan"/>
        </authorList>
    </citation>
    <scope>NUCLEOTIDE SEQUENCE [LARGE SCALE GENOMIC DNA]</scope>
    <source>
        <strain evidence="2">VL1</strain>
        <strain evidence="3">VL2</strain>
    </source>
</reference>
<dbReference type="AlphaFoldDB" id="A0A0G4NEB8"/>
<keyword evidence="4" id="KW-1185">Reference proteome</keyword>
<dbReference type="EMBL" id="CVQI01034162">
    <property type="protein sequence ID" value="CRK44645.1"/>
    <property type="molecule type" value="Genomic_DNA"/>
</dbReference>
<dbReference type="Proteomes" id="UP000044602">
    <property type="component" value="Unassembled WGS sequence"/>
</dbReference>
<evidence type="ECO:0000313" key="5">
    <source>
        <dbReference type="Proteomes" id="UP000045706"/>
    </source>
</evidence>
<organism evidence="3 5">
    <name type="scientific">Verticillium longisporum</name>
    <name type="common">Verticillium dahliae var. longisporum</name>
    <dbReference type="NCBI Taxonomy" id="100787"/>
    <lineage>
        <taxon>Eukaryota</taxon>
        <taxon>Fungi</taxon>
        <taxon>Dikarya</taxon>
        <taxon>Ascomycota</taxon>
        <taxon>Pezizomycotina</taxon>
        <taxon>Sordariomycetes</taxon>
        <taxon>Hypocreomycetidae</taxon>
        <taxon>Glomerellales</taxon>
        <taxon>Plectosphaerellaceae</taxon>
        <taxon>Verticillium</taxon>
    </lineage>
</organism>
<sequence>MPAPASSATLYSHIDRAYREFVDVAALVARQSAAEDATAATTIPVLQQMIEQKQKGRERLKREAQRIQNEQEAGRQEITNLDAGVANERSLSGNVAGNNHGEGDVLESFWTLSPCQVE</sequence>